<evidence type="ECO:0000313" key="4">
    <source>
        <dbReference type="Proteomes" id="UP000274131"/>
    </source>
</evidence>
<evidence type="ECO:0000313" key="5">
    <source>
        <dbReference type="WBParaSite" id="EVEC_0000163801-mRNA-1"/>
    </source>
</evidence>
<proteinExistence type="predicted"/>
<dbReference type="OrthoDB" id="524326at2759"/>
<dbReference type="Proteomes" id="UP000274131">
    <property type="component" value="Unassembled WGS sequence"/>
</dbReference>
<feature type="compositionally biased region" description="Low complexity" evidence="2">
    <location>
        <begin position="153"/>
        <end position="165"/>
    </location>
</feature>
<evidence type="ECO:0000256" key="1">
    <source>
        <dbReference type="SAM" id="Coils"/>
    </source>
</evidence>
<dbReference type="WBParaSite" id="EVEC_0000163801-mRNA-1">
    <property type="protein sequence ID" value="EVEC_0000163801-mRNA-1"/>
    <property type="gene ID" value="EVEC_0000163801"/>
</dbReference>
<dbReference type="STRING" id="51028.A0A0N4UVZ5"/>
<dbReference type="EMBL" id="UXUI01007200">
    <property type="protein sequence ID" value="VDD86203.1"/>
    <property type="molecule type" value="Genomic_DNA"/>
</dbReference>
<name>A0A0N4UVZ5_ENTVE</name>
<evidence type="ECO:0000313" key="3">
    <source>
        <dbReference type="EMBL" id="VDD86203.1"/>
    </source>
</evidence>
<sequence>MQKEVFALEQEKSSLDSAFAQRNSQIESAALQLTEMESHAANMQEKRKQIDAENERLKRTAERLKQLIDSSDVETLMKEQTDLMSEFPPFSQQVNTKSAFSNAADPFIGSASLGGGDPFGSDPFASASSSTFQTFDEPFGAQKDPFGSSDPFASGAQGPASSGGSKSIPPRPAPPKSRQTPTANAEADPFQNK</sequence>
<protein>
    <submittedName>
        <fullName evidence="5">Epidermal growth factor receptor substrate 15-like 1</fullName>
    </submittedName>
</protein>
<evidence type="ECO:0000256" key="2">
    <source>
        <dbReference type="SAM" id="MobiDB-lite"/>
    </source>
</evidence>
<reference evidence="3 4" key="2">
    <citation type="submission" date="2018-10" db="EMBL/GenBank/DDBJ databases">
        <authorList>
            <consortium name="Pathogen Informatics"/>
        </authorList>
    </citation>
    <scope>NUCLEOTIDE SEQUENCE [LARGE SCALE GENOMIC DNA]</scope>
</reference>
<accession>A0A0N4UVZ5</accession>
<feature type="region of interest" description="Disordered" evidence="2">
    <location>
        <begin position="107"/>
        <end position="193"/>
    </location>
</feature>
<dbReference type="AlphaFoldDB" id="A0A0N4UVZ5"/>
<gene>
    <name evidence="3" type="ORF">EVEC_LOCUS1346</name>
</gene>
<keyword evidence="1" id="KW-0175">Coiled coil</keyword>
<reference evidence="5" key="1">
    <citation type="submission" date="2017-02" db="UniProtKB">
        <authorList>
            <consortium name="WormBaseParasite"/>
        </authorList>
    </citation>
    <scope>IDENTIFICATION</scope>
</reference>
<feature type="coiled-coil region" evidence="1">
    <location>
        <begin position="26"/>
        <end position="74"/>
    </location>
</feature>
<keyword evidence="4" id="KW-1185">Reference proteome</keyword>
<organism evidence="5">
    <name type="scientific">Enterobius vermicularis</name>
    <name type="common">Human pinworm</name>
    <dbReference type="NCBI Taxonomy" id="51028"/>
    <lineage>
        <taxon>Eukaryota</taxon>
        <taxon>Metazoa</taxon>
        <taxon>Ecdysozoa</taxon>
        <taxon>Nematoda</taxon>
        <taxon>Chromadorea</taxon>
        <taxon>Rhabditida</taxon>
        <taxon>Spirurina</taxon>
        <taxon>Oxyuridomorpha</taxon>
        <taxon>Oxyuroidea</taxon>
        <taxon>Oxyuridae</taxon>
        <taxon>Enterobius</taxon>
    </lineage>
</organism>